<dbReference type="SUPFAM" id="SSF56059">
    <property type="entry name" value="Glutathione synthetase ATP-binding domain-like"/>
    <property type="match status" value="1"/>
</dbReference>
<reference evidence="1 2" key="1">
    <citation type="submission" date="2023-12" db="EMBL/GenBank/DDBJ databases">
        <title>Baltic Sea Cyanobacteria.</title>
        <authorList>
            <person name="Delbaje E."/>
            <person name="Fewer D.P."/>
            <person name="Shishido T.K."/>
        </authorList>
    </citation>
    <scope>NUCLEOTIDE SEQUENCE [LARGE SCALE GENOMIC DNA]</scope>
    <source>
        <strain evidence="1 2">UHCC 0060</strain>
    </source>
</reference>
<name>A0ABU5UMB9_NODSP</name>
<sequence>MSTPQNSHIRWFETLKSNDVAIVGGKNASLGEMIASLKDKGIRAADAYWQFLTANQP</sequence>
<dbReference type="EMBL" id="JAYGHK010000010">
    <property type="protein sequence ID" value="MEA5607379.1"/>
    <property type="molecule type" value="Genomic_DNA"/>
</dbReference>
<dbReference type="Gene3D" id="3.30.1490.20">
    <property type="entry name" value="ATP-grasp fold, A domain"/>
    <property type="match status" value="1"/>
</dbReference>
<evidence type="ECO:0000313" key="1">
    <source>
        <dbReference type="EMBL" id="MEA5607379.1"/>
    </source>
</evidence>
<dbReference type="Proteomes" id="UP001303285">
    <property type="component" value="Unassembled WGS sequence"/>
</dbReference>
<gene>
    <name evidence="1" type="ORF">VB695_04675</name>
</gene>
<evidence type="ECO:0000313" key="2">
    <source>
        <dbReference type="Proteomes" id="UP001303285"/>
    </source>
</evidence>
<dbReference type="InterPro" id="IPR013815">
    <property type="entry name" value="ATP_grasp_subdomain_1"/>
</dbReference>
<keyword evidence="2" id="KW-1185">Reference proteome</keyword>
<dbReference type="GeneID" id="78017889"/>
<dbReference type="RefSeq" id="WP_006198800.1">
    <property type="nucleotide sequence ID" value="NZ_JAYGHK010000010.1"/>
</dbReference>
<protein>
    <submittedName>
        <fullName evidence="1">Phosphoenolpyruvate synthase</fullName>
    </submittedName>
</protein>
<proteinExistence type="predicted"/>
<accession>A0ABU5UMB9</accession>
<comment type="caution">
    <text evidence="1">The sequence shown here is derived from an EMBL/GenBank/DDBJ whole genome shotgun (WGS) entry which is preliminary data.</text>
</comment>
<organism evidence="1 2">
    <name type="scientific">Nodularia spumigena UHCC 0060</name>
    <dbReference type="NCBI Taxonomy" id="3110300"/>
    <lineage>
        <taxon>Bacteria</taxon>
        <taxon>Bacillati</taxon>
        <taxon>Cyanobacteriota</taxon>
        <taxon>Cyanophyceae</taxon>
        <taxon>Nostocales</taxon>
        <taxon>Nodulariaceae</taxon>
        <taxon>Nodularia</taxon>
    </lineage>
</organism>